<dbReference type="Proteomes" id="UP001597419">
    <property type="component" value="Unassembled WGS sequence"/>
</dbReference>
<keyword evidence="4" id="KW-0812">Transmembrane</keyword>
<evidence type="ECO:0000256" key="4">
    <source>
        <dbReference type="SAM" id="Phobius"/>
    </source>
</evidence>
<dbReference type="EMBL" id="JBHUKU010000009">
    <property type="protein sequence ID" value="MFD2461014.1"/>
    <property type="molecule type" value="Genomic_DNA"/>
</dbReference>
<comment type="similarity">
    <text evidence="1">Belongs to the peptidase S13 family.</text>
</comment>
<feature type="compositionally biased region" description="Basic and acidic residues" evidence="3">
    <location>
        <begin position="211"/>
        <end position="224"/>
    </location>
</feature>
<feature type="transmembrane region" description="Helical" evidence="4">
    <location>
        <begin position="304"/>
        <end position="322"/>
    </location>
</feature>
<keyword evidence="5" id="KW-0121">Carboxypeptidase</keyword>
<keyword evidence="6" id="KW-1185">Reference proteome</keyword>
<keyword evidence="2 5" id="KW-0378">Hydrolase</keyword>
<feature type="compositionally biased region" description="Low complexity" evidence="3">
    <location>
        <begin position="261"/>
        <end position="278"/>
    </location>
</feature>
<dbReference type="InterPro" id="IPR000667">
    <property type="entry name" value="Peptidase_S13"/>
</dbReference>
<dbReference type="NCBIfam" id="TIGR00666">
    <property type="entry name" value="PBP4"/>
    <property type="match status" value="1"/>
</dbReference>
<evidence type="ECO:0000313" key="5">
    <source>
        <dbReference type="EMBL" id="MFD2461014.1"/>
    </source>
</evidence>
<feature type="compositionally biased region" description="Pro residues" evidence="3">
    <location>
        <begin position="279"/>
        <end position="288"/>
    </location>
</feature>
<keyword evidence="4" id="KW-1133">Transmembrane helix</keyword>
<feature type="compositionally biased region" description="Basic and acidic residues" evidence="3">
    <location>
        <begin position="109"/>
        <end position="123"/>
    </location>
</feature>
<dbReference type="Pfam" id="PF02113">
    <property type="entry name" value="Peptidase_S13"/>
    <property type="match status" value="2"/>
</dbReference>
<name>A0ABW5GJK7_9PSEU</name>
<reference evidence="6" key="1">
    <citation type="journal article" date="2019" name="Int. J. Syst. Evol. Microbiol.">
        <title>The Global Catalogue of Microorganisms (GCM) 10K type strain sequencing project: providing services to taxonomists for standard genome sequencing and annotation.</title>
        <authorList>
            <consortium name="The Broad Institute Genomics Platform"/>
            <consortium name="The Broad Institute Genome Sequencing Center for Infectious Disease"/>
            <person name="Wu L."/>
            <person name="Ma J."/>
        </authorList>
    </citation>
    <scope>NUCLEOTIDE SEQUENCE [LARGE SCALE GENOMIC DNA]</scope>
    <source>
        <strain evidence="6">CGMCC 4.7643</strain>
    </source>
</reference>
<comment type="caution">
    <text evidence="5">The sequence shown here is derived from an EMBL/GenBank/DDBJ whole genome shotgun (WGS) entry which is preliminary data.</text>
</comment>
<evidence type="ECO:0000256" key="3">
    <source>
        <dbReference type="SAM" id="MobiDB-lite"/>
    </source>
</evidence>
<feature type="compositionally biased region" description="Pro residues" evidence="3">
    <location>
        <begin position="67"/>
        <end position="86"/>
    </location>
</feature>
<feature type="compositionally biased region" description="Basic and acidic residues" evidence="3">
    <location>
        <begin position="88"/>
        <end position="98"/>
    </location>
</feature>
<feature type="region of interest" description="Disordered" evidence="3">
    <location>
        <begin position="1"/>
        <end position="298"/>
    </location>
</feature>
<dbReference type="PRINTS" id="PR00922">
    <property type="entry name" value="DADACBPTASE3"/>
</dbReference>
<organism evidence="5 6">
    <name type="scientific">Amycolatopsis samaneae</name>
    <dbReference type="NCBI Taxonomy" id="664691"/>
    <lineage>
        <taxon>Bacteria</taxon>
        <taxon>Bacillati</taxon>
        <taxon>Actinomycetota</taxon>
        <taxon>Actinomycetes</taxon>
        <taxon>Pseudonocardiales</taxon>
        <taxon>Pseudonocardiaceae</taxon>
        <taxon>Amycolatopsis</taxon>
    </lineage>
</organism>
<dbReference type="RefSeq" id="WP_345406555.1">
    <property type="nucleotide sequence ID" value="NZ_BAABHG010000020.1"/>
</dbReference>
<dbReference type="InterPro" id="IPR012338">
    <property type="entry name" value="Beta-lactam/transpept-like"/>
</dbReference>
<keyword evidence="4" id="KW-0472">Membrane</keyword>
<accession>A0ABW5GJK7</accession>
<keyword evidence="5" id="KW-0645">Protease</keyword>
<dbReference type="PANTHER" id="PTHR30023">
    <property type="entry name" value="D-ALANYL-D-ALANINE CARBOXYPEPTIDASE"/>
    <property type="match status" value="1"/>
</dbReference>
<dbReference type="PANTHER" id="PTHR30023:SF0">
    <property type="entry name" value="PENICILLIN-SENSITIVE CARBOXYPEPTIDASE A"/>
    <property type="match status" value="1"/>
</dbReference>
<feature type="compositionally biased region" description="Pro residues" evidence="3">
    <location>
        <begin position="233"/>
        <end position="245"/>
    </location>
</feature>
<dbReference type="EC" id="3.4.16.4" evidence="5"/>
<protein>
    <submittedName>
        <fullName evidence="5">D-alanyl-D-alanine carboxypeptidase/D-alanyl-D-alanine-endopeptidase</fullName>
        <ecNumber evidence="5">3.4.16.4</ecNumber>
    </submittedName>
</protein>
<evidence type="ECO:0000256" key="2">
    <source>
        <dbReference type="ARBA" id="ARBA00022801"/>
    </source>
</evidence>
<feature type="compositionally biased region" description="Low complexity" evidence="3">
    <location>
        <begin position="151"/>
        <end position="186"/>
    </location>
</feature>
<evidence type="ECO:0000313" key="6">
    <source>
        <dbReference type="Proteomes" id="UP001597419"/>
    </source>
</evidence>
<dbReference type="GO" id="GO:0009002">
    <property type="term" value="F:serine-type D-Ala-D-Ala carboxypeptidase activity"/>
    <property type="evidence" value="ECO:0007669"/>
    <property type="project" value="UniProtKB-EC"/>
</dbReference>
<evidence type="ECO:0000256" key="1">
    <source>
        <dbReference type="ARBA" id="ARBA00006096"/>
    </source>
</evidence>
<sequence>MSQNDEPRWPSADEDGSSGDGGATARLPHAKADPGATDALPVPNVTAPQTNLTPEDGAGSWFRPVVAPEPLPAPGTPPPATPPAAPRRPRDLADRLGHTSDPGPAEQAAQRRPEQEPPGKSEENTQQLPVRPATPWVPIERATPFAEEPGPRASQPSGSSRPPGPQSSAAQSSNPQQSQQSQQSRPEPSPARQREAEDAAAEADTVWAQRVDLRETPGERHPAEATEYLRGLPPEPPRGAVPPPASSATLARPMRIGPGGEQAPAEATTGAEAAGEPAAVPPPEPPSPEQAAAAEPPRKRRRGLLIGALVVVVLLVAAGVTATRPSIANRFGFPWAPNAPKAAMPEPAVAKAALRGPSTSGAAPTPEAIQSALAGPAGSAALGTLTGSVIDPATGTVLWDRNSGQPLTPASTTKVLTVAAALLALGHEKQLSTKIVQGAEPGTVILVAGGDVTLTTLPLGTDSPLYPGAAHVDDLVAQVKKVAGNDVKKVQVDLNAFKGPATAPGWDPTDAPSTFAAQVAPVMADGGRTDPKNDLAMRTANPATALTQLIAQKLSASAGGPATAPADAKVLAEVKSAPLTELTYDLLQLSDNLLADAVARQVAIEKGTEPSFSGAAAATLKVLQEHGFDTTGVQLSDNSGLSVQNKIPAKLLAQVLTRAAEPDGKNPDTAKLRPLLTGLPVAGGSGTLAGRYGKPDSAKGKGWVRAKTGTLSEVNTLAGYVLDADGRVLVFALMSKGSDDKPGKAALDVVAATLRTCGCH</sequence>
<dbReference type="SUPFAM" id="SSF56601">
    <property type="entry name" value="beta-lactamase/transpeptidase-like"/>
    <property type="match status" value="1"/>
</dbReference>
<proteinExistence type="inferred from homology"/>
<dbReference type="Gene3D" id="3.40.710.10">
    <property type="entry name" value="DD-peptidase/beta-lactamase superfamily"/>
    <property type="match status" value="2"/>
</dbReference>
<gene>
    <name evidence="5" type="primary">dacB</name>
    <name evidence="5" type="ORF">ACFSYJ_20575</name>
</gene>